<comment type="similarity">
    <text evidence="3">Belongs to the WD repeat rae1 family.</text>
</comment>
<evidence type="ECO:0000256" key="6">
    <source>
        <dbReference type="ARBA" id="ARBA00022574"/>
    </source>
</evidence>
<gene>
    <name evidence="14" type="primary">LOC100898024</name>
</gene>
<dbReference type="CTD" id="8480"/>
<feature type="repeat" description="WD" evidence="12">
    <location>
        <begin position="280"/>
        <end position="314"/>
    </location>
</feature>
<dbReference type="RefSeq" id="XP_003740958.1">
    <property type="nucleotide sequence ID" value="XM_003740910.2"/>
</dbReference>
<dbReference type="Pfam" id="PF00400">
    <property type="entry name" value="WD40"/>
    <property type="match status" value="4"/>
</dbReference>
<feature type="repeat" description="WD" evidence="12">
    <location>
        <begin position="85"/>
        <end position="126"/>
    </location>
</feature>
<dbReference type="PROSITE" id="PS00678">
    <property type="entry name" value="WD_REPEATS_1"/>
    <property type="match status" value="2"/>
</dbReference>
<dbReference type="PANTHER" id="PTHR10971">
    <property type="entry name" value="MRNA EXPORT FACTOR AND BUB3"/>
    <property type="match status" value="1"/>
</dbReference>
<evidence type="ECO:0000256" key="3">
    <source>
        <dbReference type="ARBA" id="ARBA00007830"/>
    </source>
</evidence>
<evidence type="ECO:0000256" key="12">
    <source>
        <dbReference type="PROSITE-ProRule" id="PRU00221"/>
    </source>
</evidence>
<evidence type="ECO:0000256" key="2">
    <source>
        <dbReference type="ARBA" id="ARBA00004496"/>
    </source>
</evidence>
<dbReference type="PROSITE" id="PS50294">
    <property type="entry name" value="WD_REPEATS_REGION"/>
    <property type="match status" value="1"/>
</dbReference>
<keyword evidence="13" id="KW-1185">Reference proteome</keyword>
<keyword evidence="10" id="KW-0539">Nucleus</keyword>
<dbReference type="Gene3D" id="2.130.10.10">
    <property type="entry name" value="YVTN repeat-like/Quinoprotein amine dehydrogenase"/>
    <property type="match status" value="1"/>
</dbReference>
<dbReference type="AlphaFoldDB" id="A0AAJ6QR35"/>
<dbReference type="InterPro" id="IPR020472">
    <property type="entry name" value="WD40_PAC1"/>
</dbReference>
<keyword evidence="11" id="KW-0131">Cell cycle</keyword>
<evidence type="ECO:0000256" key="8">
    <source>
        <dbReference type="ARBA" id="ARBA00022737"/>
    </source>
</evidence>
<dbReference type="KEGG" id="goe:100898024"/>
<dbReference type="GO" id="GO:0051301">
    <property type="term" value="P:cell division"/>
    <property type="evidence" value="ECO:0007669"/>
    <property type="project" value="UniProtKB-KW"/>
</dbReference>
<dbReference type="InterPro" id="IPR036322">
    <property type="entry name" value="WD40_repeat_dom_sf"/>
</dbReference>
<proteinExistence type="inferred from homology"/>
<dbReference type="SUPFAM" id="SSF50978">
    <property type="entry name" value="WD40 repeat-like"/>
    <property type="match status" value="1"/>
</dbReference>
<evidence type="ECO:0000256" key="5">
    <source>
        <dbReference type="ARBA" id="ARBA00022490"/>
    </source>
</evidence>
<feature type="repeat" description="WD" evidence="12">
    <location>
        <begin position="126"/>
        <end position="169"/>
    </location>
</feature>
<keyword evidence="5" id="KW-0963">Cytoplasm</keyword>
<organism evidence="13 14">
    <name type="scientific">Galendromus occidentalis</name>
    <name type="common">western predatory mite</name>
    <dbReference type="NCBI Taxonomy" id="34638"/>
    <lineage>
        <taxon>Eukaryota</taxon>
        <taxon>Metazoa</taxon>
        <taxon>Ecdysozoa</taxon>
        <taxon>Arthropoda</taxon>
        <taxon>Chelicerata</taxon>
        <taxon>Arachnida</taxon>
        <taxon>Acari</taxon>
        <taxon>Parasitiformes</taxon>
        <taxon>Mesostigmata</taxon>
        <taxon>Gamasina</taxon>
        <taxon>Phytoseioidea</taxon>
        <taxon>Phytoseiidae</taxon>
        <taxon>Typhlodrominae</taxon>
        <taxon>Galendromus</taxon>
    </lineage>
</organism>
<dbReference type="GO" id="GO:0005737">
    <property type="term" value="C:cytoplasm"/>
    <property type="evidence" value="ECO:0007669"/>
    <property type="project" value="UniProtKB-SubCell"/>
</dbReference>
<dbReference type="InterPro" id="IPR015943">
    <property type="entry name" value="WD40/YVTN_repeat-like_dom_sf"/>
</dbReference>
<evidence type="ECO:0000256" key="4">
    <source>
        <dbReference type="ARBA" id="ARBA00022448"/>
    </source>
</evidence>
<dbReference type="Proteomes" id="UP000694867">
    <property type="component" value="Unplaced"/>
</dbReference>
<reference evidence="14" key="1">
    <citation type="submission" date="2025-08" db="UniProtKB">
        <authorList>
            <consortium name="RefSeq"/>
        </authorList>
    </citation>
    <scope>IDENTIFICATION</scope>
</reference>
<comment type="subcellular location">
    <subcellularLocation>
        <location evidence="2">Cytoplasm</location>
    </subcellularLocation>
    <subcellularLocation>
        <location evidence="1">Nucleus</location>
    </subcellularLocation>
</comment>
<protein>
    <submittedName>
        <fullName evidence="14">mRNA export factor</fullName>
    </submittedName>
</protein>
<dbReference type="GeneID" id="100898024"/>
<evidence type="ECO:0000313" key="14">
    <source>
        <dbReference type="RefSeq" id="XP_003740958.1"/>
    </source>
</evidence>
<keyword evidence="4" id="KW-0813">Transport</keyword>
<evidence type="ECO:0000256" key="1">
    <source>
        <dbReference type="ARBA" id="ARBA00004123"/>
    </source>
</evidence>
<dbReference type="GO" id="GO:0005635">
    <property type="term" value="C:nuclear envelope"/>
    <property type="evidence" value="ECO:0007669"/>
    <property type="project" value="UniProtKB-ARBA"/>
</dbReference>
<sequence>MFGAPSSLNNKSTFSFNNSFGGKTAGATNNPMKDFEVPSPPDDTVSGLAFSPISLTQNFLVSGSWDNQLRCWEVHHSGQSVPKAQQSHQGPVLDVAWSDDGSKVFSGSVDKTVKMWDLNSNQCVQIGQHDGPVKTVHWIKASNYQCVMTGSWDKTLKFWDTRSANPIMSITLAERVYCADVFYPMAVVSTANRGIFVYTLENQPRDYKAVESPLKYQHRCVSIFADKTKRDQPVGFGLGSIEGRVAINNVNTNNPKDNFTFKCHRTNSTNTNGYQDIYPVNDIAFHPVHGTLATVGSDGKFSFWDKDARTKLKTSEQMDNSITRCCFNARGEIFAYAVGYDWSKGHEYSNSQQKNYIFLHPSFEELKPRQTAKK</sequence>
<evidence type="ECO:0000256" key="9">
    <source>
        <dbReference type="ARBA" id="ARBA00022776"/>
    </source>
</evidence>
<dbReference type="PRINTS" id="PR00320">
    <property type="entry name" value="GPROTEINBRPT"/>
</dbReference>
<accession>A0AAJ6QR35</accession>
<evidence type="ECO:0000313" key="13">
    <source>
        <dbReference type="Proteomes" id="UP000694867"/>
    </source>
</evidence>
<dbReference type="InterPro" id="IPR019775">
    <property type="entry name" value="WD40_repeat_CS"/>
</dbReference>
<dbReference type="FunFam" id="2.130.10.10:FF:000084">
    <property type="entry name" value="mRNA export factor"/>
    <property type="match status" value="1"/>
</dbReference>
<keyword evidence="7" id="KW-0132">Cell division</keyword>
<keyword evidence="8" id="KW-0677">Repeat</keyword>
<dbReference type="SMART" id="SM00320">
    <property type="entry name" value="WD40"/>
    <property type="match status" value="4"/>
</dbReference>
<evidence type="ECO:0000256" key="10">
    <source>
        <dbReference type="ARBA" id="ARBA00023242"/>
    </source>
</evidence>
<dbReference type="PROSITE" id="PS50082">
    <property type="entry name" value="WD_REPEATS_2"/>
    <property type="match status" value="3"/>
</dbReference>
<keyword evidence="9" id="KW-0498">Mitosis</keyword>
<evidence type="ECO:0000256" key="11">
    <source>
        <dbReference type="ARBA" id="ARBA00023306"/>
    </source>
</evidence>
<name>A0AAJ6QR35_9ACAR</name>
<evidence type="ECO:0000256" key="7">
    <source>
        <dbReference type="ARBA" id="ARBA00022618"/>
    </source>
</evidence>
<keyword evidence="6 12" id="KW-0853">WD repeat</keyword>
<dbReference type="InterPro" id="IPR001680">
    <property type="entry name" value="WD40_rpt"/>
</dbReference>